<dbReference type="eggNOG" id="COG0775">
    <property type="taxonomic scope" value="Bacteria"/>
</dbReference>
<dbReference type="STRING" id="106370.Francci3_1098"/>
<dbReference type="KEGG" id="fra:Francci3_1098"/>
<dbReference type="OrthoDB" id="44283at2"/>
<name>Q2JE13_FRACC</name>
<dbReference type="EMBL" id="CP000249">
    <property type="protein sequence ID" value="ABD10479.1"/>
    <property type="molecule type" value="Genomic_DNA"/>
</dbReference>
<gene>
    <name evidence="2" type="ordered locus">Francci3_1098</name>
</gene>
<dbReference type="Gene3D" id="3.40.50.1580">
    <property type="entry name" value="Nucleoside phosphorylase domain"/>
    <property type="match status" value="1"/>
</dbReference>
<dbReference type="AlphaFoldDB" id="Q2JE13"/>
<dbReference type="GO" id="GO:0008930">
    <property type="term" value="F:methylthioadenosine nucleosidase activity"/>
    <property type="evidence" value="ECO:0007669"/>
    <property type="project" value="TreeGrafter"/>
</dbReference>
<dbReference type="GO" id="GO:0005829">
    <property type="term" value="C:cytosol"/>
    <property type="evidence" value="ECO:0007669"/>
    <property type="project" value="TreeGrafter"/>
</dbReference>
<dbReference type="PhylomeDB" id="Q2JE13"/>
<protein>
    <submittedName>
        <fullName evidence="2">Purine and other phosphorylases, family 1</fullName>
    </submittedName>
</protein>
<dbReference type="Pfam" id="PF01048">
    <property type="entry name" value="PNP_UDP_1"/>
    <property type="match status" value="1"/>
</dbReference>
<dbReference type="Proteomes" id="UP000001937">
    <property type="component" value="Chromosome"/>
</dbReference>
<dbReference type="PANTHER" id="PTHR46832">
    <property type="entry name" value="5'-METHYLTHIOADENOSINE/S-ADENOSYLHOMOCYSTEINE NUCLEOSIDASE"/>
    <property type="match status" value="1"/>
</dbReference>
<accession>Q2JE13</accession>
<dbReference type="SUPFAM" id="SSF53167">
    <property type="entry name" value="Purine and uridine phosphorylases"/>
    <property type="match status" value="1"/>
</dbReference>
<dbReference type="HOGENOM" id="CLU_060897_1_0_11"/>
<dbReference type="InterPro" id="IPR035994">
    <property type="entry name" value="Nucleoside_phosphorylase_sf"/>
</dbReference>
<dbReference type="GO" id="GO:0019284">
    <property type="term" value="P:L-methionine salvage from S-adenosylmethionine"/>
    <property type="evidence" value="ECO:0007669"/>
    <property type="project" value="TreeGrafter"/>
</dbReference>
<proteinExistence type="predicted"/>
<evidence type="ECO:0000259" key="1">
    <source>
        <dbReference type="Pfam" id="PF01048"/>
    </source>
</evidence>
<keyword evidence="3" id="KW-1185">Reference proteome</keyword>
<dbReference type="PANTHER" id="PTHR46832:SF1">
    <property type="entry name" value="5'-METHYLTHIOADENOSINE_S-ADENOSYLHOMOCYSTEINE NUCLEOSIDASE"/>
    <property type="match status" value="1"/>
</dbReference>
<reference evidence="2 3" key="1">
    <citation type="journal article" date="2007" name="Genome Res.">
        <title>Genome characteristics of facultatively symbiotic Frankia sp. strains reflect host range and host plant biogeography.</title>
        <authorList>
            <person name="Normand P."/>
            <person name="Lapierre P."/>
            <person name="Tisa L.S."/>
            <person name="Gogarten J.P."/>
            <person name="Alloisio N."/>
            <person name="Bagnarol E."/>
            <person name="Bassi C.A."/>
            <person name="Berry A.M."/>
            <person name="Bickhart D.M."/>
            <person name="Choisne N."/>
            <person name="Couloux A."/>
            <person name="Cournoyer B."/>
            <person name="Cruveiller S."/>
            <person name="Daubin V."/>
            <person name="Demange N."/>
            <person name="Francino M.P."/>
            <person name="Goltsman E."/>
            <person name="Huang Y."/>
            <person name="Kopp O.R."/>
            <person name="Labarre L."/>
            <person name="Lapidus A."/>
            <person name="Lavire C."/>
            <person name="Marechal J."/>
            <person name="Martinez M."/>
            <person name="Mastronunzio J.E."/>
            <person name="Mullin B.C."/>
            <person name="Niemann J."/>
            <person name="Pujic P."/>
            <person name="Rawnsley T."/>
            <person name="Rouy Z."/>
            <person name="Schenowitz C."/>
            <person name="Sellstedt A."/>
            <person name="Tavares F."/>
            <person name="Tomkins J.P."/>
            <person name="Vallenet D."/>
            <person name="Valverde C."/>
            <person name="Wall L.G."/>
            <person name="Wang Y."/>
            <person name="Medigue C."/>
            <person name="Benson D.R."/>
        </authorList>
    </citation>
    <scope>NUCLEOTIDE SEQUENCE [LARGE SCALE GENOMIC DNA]</scope>
    <source>
        <strain evidence="3">DSM 45818 / CECT 9043 / CcI3</strain>
    </source>
</reference>
<dbReference type="InterPro" id="IPR000845">
    <property type="entry name" value="Nucleoside_phosphorylase_d"/>
</dbReference>
<organism evidence="2 3">
    <name type="scientific">Frankia casuarinae (strain DSM 45818 / CECT 9043 / HFP020203 / CcI3)</name>
    <dbReference type="NCBI Taxonomy" id="106370"/>
    <lineage>
        <taxon>Bacteria</taxon>
        <taxon>Bacillati</taxon>
        <taxon>Actinomycetota</taxon>
        <taxon>Actinomycetes</taxon>
        <taxon>Frankiales</taxon>
        <taxon>Frankiaceae</taxon>
        <taxon>Frankia</taxon>
    </lineage>
</organism>
<feature type="domain" description="Nucleoside phosphorylase" evidence="1">
    <location>
        <begin position="6"/>
        <end position="243"/>
    </location>
</feature>
<sequence length="390" mass="41566">MGKTHPIVVLTALDLEYQAVREHLADARLHRHPQGTRFEVGRLARGRCRVALAHVGVGNQSAAVLAERAIAEFTPAALLFVGVAGALHRHIALGDVVVATHVYAFHGATNDDEGLWGRPRTWPLSHRADQIARHLYRTRSWARPSVEAESLPQVHFGPIAAGEVVLNSTVSALARLLHERYNDALAIEMEGAGASQAGLLNDSLPVVVVRGISDHADGTKELTDRQLWQQRAVANAAAFAAALAEELSTDIGRVDAAEPRIGRTPIMQTPHQNIRIIASEGAQVGAQTGVVHGDVHIGVAGERARVDLPTALLRFRARLDDARTAGDVDAETYAAAEAELREADKALQADSPATRGALLMALKKVRGLVGDVADLAAKIGMVIMLAQGVS</sequence>
<evidence type="ECO:0000313" key="2">
    <source>
        <dbReference type="EMBL" id="ABD10479.1"/>
    </source>
</evidence>
<evidence type="ECO:0000313" key="3">
    <source>
        <dbReference type="Proteomes" id="UP000001937"/>
    </source>
</evidence>
<dbReference type="RefSeq" id="WP_011435547.1">
    <property type="nucleotide sequence ID" value="NC_007777.1"/>
</dbReference>
<dbReference type="GO" id="GO:0009116">
    <property type="term" value="P:nucleoside metabolic process"/>
    <property type="evidence" value="ECO:0007669"/>
    <property type="project" value="InterPro"/>
</dbReference>
<dbReference type="CDD" id="cd09008">
    <property type="entry name" value="MTAN"/>
    <property type="match status" value="1"/>
</dbReference>
<dbReference type="GO" id="GO:0008782">
    <property type="term" value="F:adenosylhomocysteine nucleosidase activity"/>
    <property type="evidence" value="ECO:0007669"/>
    <property type="project" value="TreeGrafter"/>
</dbReference>